<accession>A0A2G1VQR6</accession>
<reference evidence="1 2" key="1">
    <citation type="submission" date="2017-08" db="EMBL/GenBank/DDBJ databases">
        <title>The whole genome shortgun sequences of strain Leeuwenhoekiella nanhaiensis G18 from the South China Sea.</title>
        <authorList>
            <person name="Liu Q."/>
        </authorList>
    </citation>
    <scope>NUCLEOTIDE SEQUENCE [LARGE SCALE GENOMIC DNA]</scope>
    <source>
        <strain evidence="1 2">G18</strain>
    </source>
</reference>
<name>A0A2G1VQR6_9FLAO</name>
<proteinExistence type="predicted"/>
<dbReference type="PANTHER" id="PTHR38471">
    <property type="entry name" value="FOUR HELIX BUNDLE PROTEIN"/>
    <property type="match status" value="1"/>
</dbReference>
<dbReference type="Gene3D" id="1.20.1440.60">
    <property type="entry name" value="23S rRNA-intervening sequence"/>
    <property type="match status" value="1"/>
</dbReference>
<keyword evidence="2" id="KW-1185">Reference proteome</keyword>
<dbReference type="Pfam" id="PF05635">
    <property type="entry name" value="23S_rRNA_IVP"/>
    <property type="match status" value="1"/>
</dbReference>
<gene>
    <name evidence="1" type="ORF">CJ305_10925</name>
</gene>
<comment type="caution">
    <text evidence="1">The sequence shown here is derived from an EMBL/GenBank/DDBJ whole genome shotgun (WGS) entry which is preliminary data.</text>
</comment>
<dbReference type="SUPFAM" id="SSF158446">
    <property type="entry name" value="IVS-encoded protein-like"/>
    <property type="match status" value="1"/>
</dbReference>
<evidence type="ECO:0000313" key="2">
    <source>
        <dbReference type="Proteomes" id="UP000229433"/>
    </source>
</evidence>
<dbReference type="CDD" id="cd16377">
    <property type="entry name" value="23S_rRNA_IVP_like"/>
    <property type="match status" value="1"/>
</dbReference>
<protein>
    <submittedName>
        <fullName evidence="1">Four helix bundle protein</fullName>
    </submittedName>
</protein>
<dbReference type="RefSeq" id="WP_099646319.1">
    <property type="nucleotide sequence ID" value="NZ_KZ319291.1"/>
</dbReference>
<dbReference type="AlphaFoldDB" id="A0A2G1VQR6"/>
<dbReference type="EMBL" id="NQXA01000008">
    <property type="protein sequence ID" value="PHQ29117.1"/>
    <property type="molecule type" value="Genomic_DNA"/>
</dbReference>
<dbReference type="NCBIfam" id="TIGR02436">
    <property type="entry name" value="four helix bundle protein"/>
    <property type="match status" value="1"/>
</dbReference>
<dbReference type="InterPro" id="IPR012657">
    <property type="entry name" value="23S_rRNA-intervening_sequence"/>
</dbReference>
<dbReference type="PANTHER" id="PTHR38471:SF2">
    <property type="entry name" value="FOUR HELIX BUNDLE PROTEIN"/>
    <property type="match status" value="1"/>
</dbReference>
<dbReference type="Proteomes" id="UP000229433">
    <property type="component" value="Unassembled WGS sequence"/>
</dbReference>
<evidence type="ECO:0000313" key="1">
    <source>
        <dbReference type="EMBL" id="PHQ29117.1"/>
    </source>
</evidence>
<dbReference type="OrthoDB" id="9811959at2"/>
<dbReference type="InterPro" id="IPR036583">
    <property type="entry name" value="23S_rRNA_IVS_sf"/>
</dbReference>
<sequence length="125" mass="14687">MAFVKTFEDLEVYKFQRELSKKIFAVSRTFPKEEMYSLTDQIRRSSRSIGANISEAWGKRRYEKHFVSKLTDADAEQLETQHWLLVARDCEYLSSETVETLKNDCLAINRMLNSMMLKASQFCNL</sequence>
<organism evidence="1 2">
    <name type="scientific">Leeuwenhoekiella nanhaiensis</name>
    <dbReference type="NCBI Taxonomy" id="1655491"/>
    <lineage>
        <taxon>Bacteria</taxon>
        <taxon>Pseudomonadati</taxon>
        <taxon>Bacteroidota</taxon>
        <taxon>Flavobacteriia</taxon>
        <taxon>Flavobacteriales</taxon>
        <taxon>Flavobacteriaceae</taxon>
        <taxon>Leeuwenhoekiella</taxon>
    </lineage>
</organism>